<keyword evidence="1" id="KW-0812">Transmembrane</keyword>
<comment type="caution">
    <text evidence="2">The sequence shown here is derived from an EMBL/GenBank/DDBJ whole genome shotgun (WGS) entry which is preliminary data.</text>
</comment>
<sequence length="150" mass="17988">MIGLILAIIVFNLIAFKKCKRLSKNQIAHIWFYTIACQNLFDIYVDFKYHGYWYFTKAIDWSGLPAHILLLPPVNMIFLNWYPLTSNLKTKGIYLVLFVISILIYEMIAMLPQPFGYFHYGWWDWKYSAILDPILLISLLKYYKWICRIE</sequence>
<proteinExistence type="predicted"/>
<keyword evidence="1" id="KW-0472">Membrane</keyword>
<evidence type="ECO:0000256" key="1">
    <source>
        <dbReference type="SAM" id="Phobius"/>
    </source>
</evidence>
<protein>
    <submittedName>
        <fullName evidence="2">Uncharacterized protein</fullName>
    </submittedName>
</protein>
<dbReference type="Proteomes" id="UP001341444">
    <property type="component" value="Unassembled WGS sequence"/>
</dbReference>
<accession>A0ABU6MKU0</accession>
<feature type="transmembrane region" description="Helical" evidence="1">
    <location>
        <begin position="64"/>
        <end position="82"/>
    </location>
</feature>
<organism evidence="2 3">
    <name type="scientific">Heyndrickxia acidicola</name>
    <dbReference type="NCBI Taxonomy" id="209389"/>
    <lineage>
        <taxon>Bacteria</taxon>
        <taxon>Bacillati</taxon>
        <taxon>Bacillota</taxon>
        <taxon>Bacilli</taxon>
        <taxon>Bacillales</taxon>
        <taxon>Bacillaceae</taxon>
        <taxon>Heyndrickxia</taxon>
    </lineage>
</organism>
<name>A0ABU6MKU0_9BACI</name>
<dbReference type="RefSeq" id="WP_066269314.1">
    <property type="nucleotide sequence ID" value="NZ_JARMAB010000031.1"/>
</dbReference>
<keyword evidence="3" id="KW-1185">Reference proteome</keyword>
<gene>
    <name evidence="2" type="ORF">P4T90_19860</name>
</gene>
<evidence type="ECO:0000313" key="2">
    <source>
        <dbReference type="EMBL" id="MED1205309.1"/>
    </source>
</evidence>
<evidence type="ECO:0000313" key="3">
    <source>
        <dbReference type="Proteomes" id="UP001341444"/>
    </source>
</evidence>
<feature type="transmembrane region" description="Helical" evidence="1">
    <location>
        <begin position="94"/>
        <end position="113"/>
    </location>
</feature>
<reference evidence="2 3" key="1">
    <citation type="submission" date="2023-03" db="EMBL/GenBank/DDBJ databases">
        <title>Bacillus Genome Sequencing.</title>
        <authorList>
            <person name="Dunlap C."/>
        </authorList>
    </citation>
    <scope>NUCLEOTIDE SEQUENCE [LARGE SCALE GENOMIC DNA]</scope>
    <source>
        <strain evidence="2 3">B-23453</strain>
    </source>
</reference>
<keyword evidence="1" id="KW-1133">Transmembrane helix</keyword>
<dbReference type="EMBL" id="JARMAB010000031">
    <property type="protein sequence ID" value="MED1205309.1"/>
    <property type="molecule type" value="Genomic_DNA"/>
</dbReference>